<evidence type="ECO:0000259" key="10">
    <source>
        <dbReference type="Pfam" id="PF01433"/>
    </source>
</evidence>
<dbReference type="Proteomes" id="UP000595437">
    <property type="component" value="Chromosome 3"/>
</dbReference>
<dbReference type="InterPro" id="IPR050344">
    <property type="entry name" value="Peptidase_M1_aminopeptidases"/>
</dbReference>
<dbReference type="Gene3D" id="1.10.390.10">
    <property type="entry name" value="Neutral Protease Domain 2"/>
    <property type="match status" value="1"/>
</dbReference>
<evidence type="ECO:0000256" key="6">
    <source>
        <dbReference type="ARBA" id="ARBA00022723"/>
    </source>
</evidence>
<dbReference type="GO" id="GO:0005615">
    <property type="term" value="C:extracellular space"/>
    <property type="evidence" value="ECO:0007669"/>
    <property type="project" value="TreeGrafter"/>
</dbReference>
<evidence type="ECO:0000256" key="5">
    <source>
        <dbReference type="ARBA" id="ARBA00022670"/>
    </source>
</evidence>
<keyword evidence="9" id="KW-0482">Metalloprotease</keyword>
<dbReference type="GO" id="GO:0008270">
    <property type="term" value="F:zinc ion binding"/>
    <property type="evidence" value="ECO:0007669"/>
    <property type="project" value="InterPro"/>
</dbReference>
<protein>
    <submittedName>
        <fullName evidence="11">Aminopeptidase</fullName>
    </submittedName>
</protein>
<dbReference type="InterPro" id="IPR014782">
    <property type="entry name" value="Peptidase_M1_dom"/>
</dbReference>
<dbReference type="GO" id="GO:0006508">
    <property type="term" value="P:proteolysis"/>
    <property type="evidence" value="ECO:0007669"/>
    <property type="project" value="UniProtKB-KW"/>
</dbReference>
<keyword evidence="12" id="KW-1185">Reference proteome</keyword>
<evidence type="ECO:0000256" key="4">
    <source>
        <dbReference type="ARBA" id="ARBA00022438"/>
    </source>
</evidence>
<dbReference type="OrthoDB" id="6368475at2759"/>
<dbReference type="GO" id="GO:0042277">
    <property type="term" value="F:peptide binding"/>
    <property type="evidence" value="ECO:0007669"/>
    <property type="project" value="TreeGrafter"/>
</dbReference>
<feature type="non-terminal residue" evidence="11">
    <location>
        <position position="198"/>
    </location>
</feature>
<dbReference type="AlphaFoldDB" id="A0A7T8HLF2"/>
<keyword evidence="6" id="KW-0479">Metal-binding</keyword>
<dbReference type="EMBL" id="CP045892">
    <property type="protein sequence ID" value="QQP52236.1"/>
    <property type="molecule type" value="Genomic_DNA"/>
</dbReference>
<dbReference type="GO" id="GO:0043171">
    <property type="term" value="P:peptide catabolic process"/>
    <property type="evidence" value="ECO:0007669"/>
    <property type="project" value="TreeGrafter"/>
</dbReference>
<accession>A0A7T8HLF2</accession>
<evidence type="ECO:0000256" key="1">
    <source>
        <dbReference type="ARBA" id="ARBA00001947"/>
    </source>
</evidence>
<keyword evidence="4 11" id="KW-0031">Aminopeptidase</keyword>
<comment type="similarity">
    <text evidence="3">Belongs to the peptidase M1 family.</text>
</comment>
<evidence type="ECO:0000256" key="2">
    <source>
        <dbReference type="ARBA" id="ARBA00004609"/>
    </source>
</evidence>
<evidence type="ECO:0000313" key="12">
    <source>
        <dbReference type="Proteomes" id="UP000595437"/>
    </source>
</evidence>
<evidence type="ECO:0000256" key="8">
    <source>
        <dbReference type="ARBA" id="ARBA00022833"/>
    </source>
</evidence>
<dbReference type="PANTHER" id="PTHR11533">
    <property type="entry name" value="PROTEASE M1 ZINC METALLOPROTEASE"/>
    <property type="match status" value="1"/>
</dbReference>
<evidence type="ECO:0000256" key="3">
    <source>
        <dbReference type="ARBA" id="ARBA00010136"/>
    </source>
</evidence>
<reference evidence="12" key="1">
    <citation type="submission" date="2021-01" db="EMBL/GenBank/DDBJ databases">
        <title>Caligus Genome Assembly.</title>
        <authorList>
            <person name="Gallardo-Escarate C."/>
        </authorList>
    </citation>
    <scope>NUCLEOTIDE SEQUENCE [LARGE SCALE GENOMIC DNA]</scope>
</reference>
<dbReference type="GO" id="GO:0005737">
    <property type="term" value="C:cytoplasm"/>
    <property type="evidence" value="ECO:0007669"/>
    <property type="project" value="TreeGrafter"/>
</dbReference>
<comment type="subcellular location">
    <subcellularLocation>
        <location evidence="2">Cell membrane</location>
        <topology evidence="2">Lipid-anchor</topology>
        <topology evidence="2">GPI-anchor</topology>
    </subcellularLocation>
</comment>
<name>A0A7T8HLF2_CALRO</name>
<dbReference type="InterPro" id="IPR001930">
    <property type="entry name" value="Peptidase_M1"/>
</dbReference>
<dbReference type="PANTHER" id="PTHR11533:SF174">
    <property type="entry name" value="PUROMYCIN-SENSITIVE AMINOPEPTIDASE-RELATED"/>
    <property type="match status" value="1"/>
</dbReference>
<dbReference type="PRINTS" id="PR00756">
    <property type="entry name" value="ALADIPTASE"/>
</dbReference>
<keyword evidence="7" id="KW-0378">Hydrolase</keyword>
<evidence type="ECO:0000313" key="11">
    <source>
        <dbReference type="EMBL" id="QQP52236.1"/>
    </source>
</evidence>
<dbReference type="GO" id="GO:0005886">
    <property type="term" value="C:plasma membrane"/>
    <property type="evidence" value="ECO:0007669"/>
    <property type="project" value="UniProtKB-SubCell"/>
</dbReference>
<feature type="non-terminal residue" evidence="11">
    <location>
        <position position="1"/>
    </location>
</feature>
<organism evidence="11 12">
    <name type="scientific">Caligus rogercresseyi</name>
    <name type="common">Sea louse</name>
    <dbReference type="NCBI Taxonomy" id="217165"/>
    <lineage>
        <taxon>Eukaryota</taxon>
        <taxon>Metazoa</taxon>
        <taxon>Ecdysozoa</taxon>
        <taxon>Arthropoda</taxon>
        <taxon>Crustacea</taxon>
        <taxon>Multicrustacea</taxon>
        <taxon>Hexanauplia</taxon>
        <taxon>Copepoda</taxon>
        <taxon>Siphonostomatoida</taxon>
        <taxon>Caligidae</taxon>
        <taxon>Caligus</taxon>
    </lineage>
</organism>
<sequence length="198" mass="22020">ITLEAPKGKTVLSNTLVSKEEEKDSSIVTYLIAIVIGNYESLEGKTNNDVLVRVFTPPGKTSQGQLTLDTTISPSNSTTTSSRCPTLYPSATALAMENWGLILFRDSYVLYDPATTSNHKKRDTIATITHEIAHQWFGNLVTMEWWTHLWLNEGFASFMGNLCAMSIFPEMDFNVDFVVDSLSHSLKLDALKSSHPIE</sequence>
<proteinExistence type="inferred from homology"/>
<feature type="domain" description="Peptidase M1 membrane alanine aminopeptidase" evidence="10">
    <location>
        <begin position="89"/>
        <end position="198"/>
    </location>
</feature>
<keyword evidence="8" id="KW-0862">Zinc</keyword>
<dbReference type="InterPro" id="IPR027268">
    <property type="entry name" value="Peptidase_M4/M1_CTD_sf"/>
</dbReference>
<dbReference type="SUPFAM" id="SSF55486">
    <property type="entry name" value="Metalloproteases ('zincins'), catalytic domain"/>
    <property type="match status" value="1"/>
</dbReference>
<evidence type="ECO:0000256" key="7">
    <source>
        <dbReference type="ARBA" id="ARBA00022801"/>
    </source>
</evidence>
<comment type="cofactor">
    <cofactor evidence="1">
        <name>Zn(2+)</name>
        <dbReference type="ChEBI" id="CHEBI:29105"/>
    </cofactor>
</comment>
<keyword evidence="5" id="KW-0645">Protease</keyword>
<gene>
    <name evidence="11" type="ORF">FKW44_004325</name>
</gene>
<dbReference type="GO" id="GO:0070006">
    <property type="term" value="F:metalloaminopeptidase activity"/>
    <property type="evidence" value="ECO:0007669"/>
    <property type="project" value="TreeGrafter"/>
</dbReference>
<dbReference type="Pfam" id="PF01433">
    <property type="entry name" value="Peptidase_M1"/>
    <property type="match status" value="1"/>
</dbReference>
<evidence type="ECO:0000256" key="9">
    <source>
        <dbReference type="ARBA" id="ARBA00023049"/>
    </source>
</evidence>